<organism evidence="1 2">
    <name type="scientific">Artomyces pyxidatus</name>
    <dbReference type="NCBI Taxonomy" id="48021"/>
    <lineage>
        <taxon>Eukaryota</taxon>
        <taxon>Fungi</taxon>
        <taxon>Dikarya</taxon>
        <taxon>Basidiomycota</taxon>
        <taxon>Agaricomycotina</taxon>
        <taxon>Agaricomycetes</taxon>
        <taxon>Russulales</taxon>
        <taxon>Auriscalpiaceae</taxon>
        <taxon>Artomyces</taxon>
    </lineage>
</organism>
<feature type="non-terminal residue" evidence="1">
    <location>
        <position position="129"/>
    </location>
</feature>
<evidence type="ECO:0000313" key="2">
    <source>
        <dbReference type="Proteomes" id="UP000814140"/>
    </source>
</evidence>
<dbReference type="EMBL" id="MU277269">
    <property type="protein sequence ID" value="KAI0056175.1"/>
    <property type="molecule type" value="Genomic_DNA"/>
</dbReference>
<comment type="caution">
    <text evidence="1">The sequence shown here is derived from an EMBL/GenBank/DDBJ whole genome shotgun (WGS) entry which is preliminary data.</text>
</comment>
<reference evidence="1" key="2">
    <citation type="journal article" date="2022" name="New Phytol.">
        <title>Evolutionary transition to the ectomycorrhizal habit in the genomes of a hyperdiverse lineage of mushroom-forming fungi.</title>
        <authorList>
            <person name="Looney B."/>
            <person name="Miyauchi S."/>
            <person name="Morin E."/>
            <person name="Drula E."/>
            <person name="Courty P.E."/>
            <person name="Kohler A."/>
            <person name="Kuo A."/>
            <person name="LaButti K."/>
            <person name="Pangilinan J."/>
            <person name="Lipzen A."/>
            <person name="Riley R."/>
            <person name="Andreopoulos W."/>
            <person name="He G."/>
            <person name="Johnson J."/>
            <person name="Nolan M."/>
            <person name="Tritt A."/>
            <person name="Barry K.W."/>
            <person name="Grigoriev I.V."/>
            <person name="Nagy L.G."/>
            <person name="Hibbett D."/>
            <person name="Henrissat B."/>
            <person name="Matheny P.B."/>
            <person name="Labbe J."/>
            <person name="Martin F.M."/>
        </authorList>
    </citation>
    <scope>NUCLEOTIDE SEQUENCE</scope>
    <source>
        <strain evidence="1">HHB10654</strain>
    </source>
</reference>
<gene>
    <name evidence="1" type="ORF">BV25DRAFT_1762065</name>
</gene>
<evidence type="ECO:0000313" key="1">
    <source>
        <dbReference type="EMBL" id="KAI0056175.1"/>
    </source>
</evidence>
<sequence>LCRVHKDILALHCTVFASLFDGPQDAFDTGSERHGGVPVVDLPDAANDVRDFLKALHFPQETQRHSRITSPVRNGGWNVFPLSNRGIFRLAAKYDATEIAKLLRPLLVEDWPNVLKDWVFLHDKLRSVR</sequence>
<feature type="non-terminal residue" evidence="1">
    <location>
        <position position="1"/>
    </location>
</feature>
<reference evidence="1" key="1">
    <citation type="submission" date="2021-03" db="EMBL/GenBank/DDBJ databases">
        <authorList>
            <consortium name="DOE Joint Genome Institute"/>
            <person name="Ahrendt S."/>
            <person name="Looney B.P."/>
            <person name="Miyauchi S."/>
            <person name="Morin E."/>
            <person name="Drula E."/>
            <person name="Courty P.E."/>
            <person name="Chicoki N."/>
            <person name="Fauchery L."/>
            <person name="Kohler A."/>
            <person name="Kuo A."/>
            <person name="Labutti K."/>
            <person name="Pangilinan J."/>
            <person name="Lipzen A."/>
            <person name="Riley R."/>
            <person name="Andreopoulos W."/>
            <person name="He G."/>
            <person name="Johnson J."/>
            <person name="Barry K.W."/>
            <person name="Grigoriev I.V."/>
            <person name="Nagy L."/>
            <person name="Hibbett D."/>
            <person name="Henrissat B."/>
            <person name="Matheny P.B."/>
            <person name="Labbe J."/>
            <person name="Martin F."/>
        </authorList>
    </citation>
    <scope>NUCLEOTIDE SEQUENCE</scope>
    <source>
        <strain evidence="1">HHB10654</strain>
    </source>
</reference>
<name>A0ACB8SJQ3_9AGAM</name>
<proteinExistence type="predicted"/>
<dbReference type="Proteomes" id="UP000814140">
    <property type="component" value="Unassembled WGS sequence"/>
</dbReference>
<protein>
    <submittedName>
        <fullName evidence="1">Uncharacterized protein</fullName>
    </submittedName>
</protein>
<accession>A0ACB8SJQ3</accession>
<keyword evidence="2" id="KW-1185">Reference proteome</keyword>